<dbReference type="PANTHER" id="PTHR41533">
    <property type="entry name" value="L,D-TRANSPEPTIDASE HI_1667-RELATED"/>
    <property type="match status" value="1"/>
</dbReference>
<dbReference type="InterPro" id="IPR002477">
    <property type="entry name" value="Peptidoglycan-bd-like"/>
</dbReference>
<evidence type="ECO:0000313" key="9">
    <source>
        <dbReference type="EMBL" id="ART84037.1"/>
    </source>
</evidence>
<dbReference type="InterPro" id="IPR052905">
    <property type="entry name" value="LD-transpeptidase_YkuD-like"/>
</dbReference>
<dbReference type="GO" id="GO:0016740">
    <property type="term" value="F:transferase activity"/>
    <property type="evidence" value="ECO:0007669"/>
    <property type="project" value="UniProtKB-KW"/>
</dbReference>
<evidence type="ECO:0000256" key="7">
    <source>
        <dbReference type="PROSITE-ProRule" id="PRU01373"/>
    </source>
</evidence>
<dbReference type="GO" id="GO:0009252">
    <property type="term" value="P:peptidoglycan biosynthetic process"/>
    <property type="evidence" value="ECO:0007669"/>
    <property type="project" value="UniProtKB-UniPathway"/>
</dbReference>
<dbReference type="PROSITE" id="PS00018">
    <property type="entry name" value="EF_HAND_1"/>
    <property type="match status" value="1"/>
</dbReference>
<dbReference type="PROSITE" id="PS52029">
    <property type="entry name" value="LD_TPASE"/>
    <property type="match status" value="1"/>
</dbReference>
<dbReference type="InterPro" id="IPR038063">
    <property type="entry name" value="Transpep_catalytic_dom"/>
</dbReference>
<comment type="pathway">
    <text evidence="1 7">Cell wall biogenesis; peptidoglycan biosynthesis.</text>
</comment>
<dbReference type="Proteomes" id="UP000243937">
    <property type="component" value="Chromosome"/>
</dbReference>
<feature type="active site" description="Proton donor/acceptor" evidence="7">
    <location>
        <position position="322"/>
    </location>
</feature>
<dbReference type="GO" id="GO:0004180">
    <property type="term" value="F:carboxypeptidase activity"/>
    <property type="evidence" value="ECO:0007669"/>
    <property type="project" value="UniProtKB-ARBA"/>
</dbReference>
<dbReference type="InterPro" id="IPR036366">
    <property type="entry name" value="PGBDSf"/>
</dbReference>
<dbReference type="GO" id="GO:0071555">
    <property type="term" value="P:cell wall organization"/>
    <property type="evidence" value="ECO:0007669"/>
    <property type="project" value="UniProtKB-UniRule"/>
</dbReference>
<name>A0A1Y0D9T2_9GAMM</name>
<evidence type="ECO:0000256" key="6">
    <source>
        <dbReference type="ARBA" id="ARBA00023316"/>
    </source>
</evidence>
<evidence type="ECO:0000256" key="2">
    <source>
        <dbReference type="ARBA" id="ARBA00005992"/>
    </source>
</evidence>
<keyword evidence="10" id="KW-1185">Reference proteome</keyword>
<dbReference type="KEGG" id="opf:CBP31_11445"/>
<evidence type="ECO:0000256" key="4">
    <source>
        <dbReference type="ARBA" id="ARBA00022960"/>
    </source>
</evidence>
<dbReference type="Gene3D" id="2.40.440.10">
    <property type="entry name" value="L,D-transpeptidase catalytic domain-like"/>
    <property type="match status" value="1"/>
</dbReference>
<evidence type="ECO:0000256" key="5">
    <source>
        <dbReference type="ARBA" id="ARBA00022984"/>
    </source>
</evidence>
<dbReference type="Pfam" id="PF03734">
    <property type="entry name" value="YkuD"/>
    <property type="match status" value="1"/>
</dbReference>
<organism evidence="9 10">
    <name type="scientific">Oceanisphaera profunda</name>
    <dbReference type="NCBI Taxonomy" id="1416627"/>
    <lineage>
        <taxon>Bacteria</taxon>
        <taxon>Pseudomonadati</taxon>
        <taxon>Pseudomonadota</taxon>
        <taxon>Gammaproteobacteria</taxon>
        <taxon>Aeromonadales</taxon>
        <taxon>Aeromonadaceae</taxon>
        <taxon>Oceanisphaera</taxon>
    </lineage>
</organism>
<dbReference type="InterPro" id="IPR036365">
    <property type="entry name" value="PGBD-like_sf"/>
</dbReference>
<dbReference type="OrthoDB" id="9778545at2"/>
<feature type="active site" description="Nucleophile" evidence="7">
    <location>
        <position position="341"/>
    </location>
</feature>
<accession>A0A1Y0D9T2</accession>
<evidence type="ECO:0000256" key="3">
    <source>
        <dbReference type="ARBA" id="ARBA00022679"/>
    </source>
</evidence>
<gene>
    <name evidence="9" type="ORF">CBP31_11445</name>
</gene>
<keyword evidence="5 7" id="KW-0573">Peptidoglycan synthesis</keyword>
<keyword evidence="6 7" id="KW-0961">Cell wall biogenesis/degradation</keyword>
<protein>
    <recommendedName>
        <fullName evidence="8">L,D-TPase catalytic domain-containing protein</fullName>
    </recommendedName>
</protein>
<dbReference type="CDD" id="cd16913">
    <property type="entry name" value="YkuD_like"/>
    <property type="match status" value="1"/>
</dbReference>
<comment type="similarity">
    <text evidence="2">Belongs to the YkuD family.</text>
</comment>
<dbReference type="AlphaFoldDB" id="A0A1Y0D9T2"/>
<keyword evidence="3" id="KW-0808">Transferase</keyword>
<dbReference type="SUPFAM" id="SSF47090">
    <property type="entry name" value="PGBD-like"/>
    <property type="match status" value="1"/>
</dbReference>
<dbReference type="GO" id="GO:0008360">
    <property type="term" value="P:regulation of cell shape"/>
    <property type="evidence" value="ECO:0007669"/>
    <property type="project" value="UniProtKB-UniRule"/>
</dbReference>
<dbReference type="InterPro" id="IPR018247">
    <property type="entry name" value="EF_Hand_1_Ca_BS"/>
</dbReference>
<dbReference type="UniPathway" id="UPA00219"/>
<dbReference type="PANTHER" id="PTHR41533:SF1">
    <property type="entry name" value="L,D-TRANSPEPTIDASE YCBB-RELATED"/>
    <property type="match status" value="1"/>
</dbReference>
<keyword evidence="4 7" id="KW-0133">Cell shape</keyword>
<dbReference type="SUPFAM" id="SSF141523">
    <property type="entry name" value="L,D-transpeptidase catalytic domain-like"/>
    <property type="match status" value="1"/>
</dbReference>
<evidence type="ECO:0000313" key="10">
    <source>
        <dbReference type="Proteomes" id="UP000243937"/>
    </source>
</evidence>
<evidence type="ECO:0000259" key="8">
    <source>
        <dbReference type="PROSITE" id="PS52029"/>
    </source>
</evidence>
<evidence type="ECO:0000256" key="1">
    <source>
        <dbReference type="ARBA" id="ARBA00004752"/>
    </source>
</evidence>
<feature type="domain" description="L,D-TPase catalytic" evidence="8">
    <location>
        <begin position="189"/>
        <end position="367"/>
    </location>
</feature>
<dbReference type="Pfam" id="PF01471">
    <property type="entry name" value="PG_binding_1"/>
    <property type="match status" value="1"/>
</dbReference>
<dbReference type="InterPro" id="IPR005490">
    <property type="entry name" value="LD_TPept_cat_dom"/>
</dbReference>
<dbReference type="Gene3D" id="1.10.101.10">
    <property type="entry name" value="PGBD-like superfamily/PGBD"/>
    <property type="match status" value="1"/>
</dbReference>
<dbReference type="EMBL" id="CP021377">
    <property type="protein sequence ID" value="ART84037.1"/>
    <property type="molecule type" value="Genomic_DNA"/>
</dbReference>
<sequence>MPESTDIDLPAVSSLNLISQHELDKALDNSDVLDKSNVLDNNGVPEGVSLAATEVADSELTNPGLITPELSELDLTEADLIAAGVVEGDLGAAEQDIALPSPVSARPTMDVLSGLNNSPVAASVFLDLEHYDADLVAGVKRFQARHGLTVDGVVGPQTYAWLDTSPLKRAQLLMRSMMRTLISDELPPSYLLVNIPEYHLRLYQNQALVFESNVIVGQNQRKTPIMANKITSVVFNPPWNVPRSILTKDILPKLHRDPDYLDRQGFEVLDSSGTQVISRHEWQTRLEEGGGFPYRLRQRPGRGNALGAFKFHLPNSDAIYLHDTPGRGLFARDSRALSSGCVRVEGAEQLADWLVAGQMNGSRLAALKAKPETRWIKVNEPLPLFMVYWPGWLGADGKPHFRNDIYGFDTRLTNPFSAG</sequence>
<proteinExistence type="inferred from homology"/>
<reference evidence="9 10" key="1">
    <citation type="journal article" date="2014" name="Int. J. Syst. Evol. Microbiol.">
        <title>Oceanisphaera profunda sp. nov., a marine bacterium isolated from deep-sea sediment, and emended description of the genus Oceanisphaera.</title>
        <authorList>
            <person name="Xu Z."/>
            <person name="Zhang X.Y."/>
            <person name="Su H.N."/>
            <person name="Yu Z.C."/>
            <person name="Liu C."/>
            <person name="Li H."/>
            <person name="Chen X.L."/>
            <person name="Song X.Y."/>
            <person name="Xie B.B."/>
            <person name="Qin Q.L."/>
            <person name="Zhou B.C."/>
            <person name="Shi M."/>
            <person name="Huang Y."/>
            <person name="Zhang Y.Z."/>
        </authorList>
    </citation>
    <scope>NUCLEOTIDE SEQUENCE [LARGE SCALE GENOMIC DNA]</scope>
    <source>
        <strain evidence="9 10">SM1222</strain>
    </source>
</reference>